<dbReference type="Pfam" id="PF14089">
    <property type="entry name" value="KbaA"/>
    <property type="match status" value="1"/>
</dbReference>
<dbReference type="PIRSF" id="PIRSF029886">
    <property type="entry name" value="KBAA"/>
    <property type="match status" value="1"/>
</dbReference>
<protein>
    <submittedName>
        <fullName evidence="2">KinB signaling pathway activation protein</fullName>
    </submittedName>
</protein>
<feature type="transmembrane region" description="Helical" evidence="1">
    <location>
        <begin position="169"/>
        <end position="188"/>
    </location>
</feature>
<keyword evidence="1" id="KW-0812">Transmembrane</keyword>
<dbReference type="OrthoDB" id="2374256at2"/>
<dbReference type="InterPro" id="IPR024164">
    <property type="entry name" value="KinB-signalling_activ"/>
</dbReference>
<evidence type="ECO:0000313" key="3">
    <source>
        <dbReference type="Proteomes" id="UP000242662"/>
    </source>
</evidence>
<dbReference type="GO" id="GO:0045881">
    <property type="term" value="P:positive regulation of sporulation resulting in formation of a cellular spore"/>
    <property type="evidence" value="ECO:0007669"/>
    <property type="project" value="InterPro"/>
</dbReference>
<name>A0A1G6P7H9_9BACI</name>
<feature type="transmembrane region" description="Helical" evidence="1">
    <location>
        <begin position="140"/>
        <end position="163"/>
    </location>
</feature>
<gene>
    <name evidence="2" type="ORF">SAMN05421737_11531</name>
</gene>
<keyword evidence="1" id="KW-1133">Transmembrane helix</keyword>
<keyword evidence="3" id="KW-1185">Reference proteome</keyword>
<evidence type="ECO:0000256" key="1">
    <source>
        <dbReference type="SAM" id="Phobius"/>
    </source>
</evidence>
<dbReference type="STRING" id="1464122.SAMN05421737_11531"/>
<dbReference type="AlphaFoldDB" id="A0A1G6P7H9"/>
<organism evidence="2 3">
    <name type="scientific">Shouchella lonarensis</name>
    <dbReference type="NCBI Taxonomy" id="1464122"/>
    <lineage>
        <taxon>Bacteria</taxon>
        <taxon>Bacillati</taxon>
        <taxon>Bacillota</taxon>
        <taxon>Bacilli</taxon>
        <taxon>Bacillales</taxon>
        <taxon>Bacillaceae</taxon>
        <taxon>Shouchella</taxon>
    </lineage>
</organism>
<proteinExistence type="predicted"/>
<dbReference type="SMART" id="SM01251">
    <property type="entry name" value="KbaA"/>
    <property type="match status" value="1"/>
</dbReference>
<dbReference type="RefSeq" id="WP_090776708.1">
    <property type="nucleotide sequence ID" value="NZ_FMYM01000015.1"/>
</dbReference>
<reference evidence="3" key="1">
    <citation type="submission" date="2016-09" db="EMBL/GenBank/DDBJ databases">
        <authorList>
            <person name="Varghese N."/>
            <person name="Submissions S."/>
        </authorList>
    </citation>
    <scope>NUCLEOTIDE SEQUENCE [LARGE SCALE GENOMIC DNA]</scope>
    <source>
        <strain evidence="3">25nlg</strain>
    </source>
</reference>
<feature type="transmembrane region" description="Helical" evidence="1">
    <location>
        <begin position="45"/>
        <end position="68"/>
    </location>
</feature>
<sequence>MNSRKVVFIFWSTLFISSVCGGIVGVFLNWDVYVGNGMTNFIVGVIWMIGLGAAISVVAQMGFFAYLFLHRFGLGLSKTHTLWNRIQWILIVFVYFDLVYFRYVAYAKEGESFFGYMIVPTLLFVYGVLIAWVKARETNQVAFVPALFFMFVITTIEWIPALVANDAKWLAIYITPLLVANTWQLLLLHRLIKKPA</sequence>
<feature type="transmembrane region" description="Helical" evidence="1">
    <location>
        <begin position="88"/>
        <end position="107"/>
    </location>
</feature>
<keyword evidence="1" id="KW-0472">Membrane</keyword>
<dbReference type="EMBL" id="FMYM01000015">
    <property type="protein sequence ID" value="SDC75901.1"/>
    <property type="molecule type" value="Genomic_DNA"/>
</dbReference>
<accession>A0A1G6P7H9</accession>
<dbReference type="Proteomes" id="UP000242662">
    <property type="component" value="Unassembled WGS sequence"/>
</dbReference>
<evidence type="ECO:0000313" key="2">
    <source>
        <dbReference type="EMBL" id="SDC75901.1"/>
    </source>
</evidence>
<feature type="transmembrane region" description="Helical" evidence="1">
    <location>
        <begin position="113"/>
        <end position="133"/>
    </location>
</feature>